<sequence length="596" mass="69590">MDKRKTILVVGDVANSIGFDIVCKFINAGFSVKAPEKFTTKIDGNLVGPLSQMDFWSGATVIEENNNFTEIEYDPGNKTKLKELISDCYSVVYLTSNVSEYSGINLKRDDSVTYEPLMSIIDIAKTGGVRQFVWVSFFIMCHNGESLHAKEDVDIKKMTSCHPDYHISFDKYFKKIATDQFEFIKLQAGPSSKCFRWARQGLEMTTIINDTTNKRKTILIGNNKQVRPIRPDNDIMLLNKSRLSEESERFECRIAEFQIKGIFDLCLFYLEHFAFEINEKNRFYRMLYKGILKRFYLGRFLADFLRNPRVPFLGRLKPIGRLFDVSMMMLFLELWPEQVYRFSTRKLLPNKFERYNRHNRPSIPFELIKERSSDIPRSDEINIVLRGSSFDISQIENLNGPIYLINFSNPIEIKRDVIYLEQSIENVHAMLKFGLSVCHVEVHRVAENGETFPPDSYSKLRWYEKLFDNPNMTRIAIAENICRPFKLPLPSSWRPAGAGLNSICALSYFADKINVYGFDFYLESSPDAMSYRKLFSNLYKYKLDVFRSKLHFECALINFFYGYHLSKLDNINIHGYMGQLSRHEKLIQKIERVLFQ</sequence>
<gene>
    <name evidence="1" type="ORF">EPICR_40091</name>
</gene>
<evidence type="ECO:0000313" key="1">
    <source>
        <dbReference type="EMBL" id="VEN74510.1"/>
    </source>
</evidence>
<accession>A0A484HH14</accession>
<dbReference type="AlphaFoldDB" id="A0A484HH14"/>
<dbReference type="EMBL" id="CAACVI010000034">
    <property type="protein sequence ID" value="VEN74510.1"/>
    <property type="molecule type" value="Genomic_DNA"/>
</dbReference>
<name>A0A484HH14_9BACT</name>
<organism evidence="1">
    <name type="scientific">uncultured Desulfobacteraceae bacterium</name>
    <dbReference type="NCBI Taxonomy" id="218296"/>
    <lineage>
        <taxon>Bacteria</taxon>
        <taxon>Pseudomonadati</taxon>
        <taxon>Thermodesulfobacteriota</taxon>
        <taxon>Desulfobacteria</taxon>
        <taxon>Desulfobacterales</taxon>
        <taxon>Desulfobacteraceae</taxon>
        <taxon>environmental samples</taxon>
    </lineage>
</organism>
<reference evidence="1" key="1">
    <citation type="submission" date="2019-01" db="EMBL/GenBank/DDBJ databases">
        <authorList>
            <consortium name="Genoscope - CEA"/>
            <person name="William W."/>
        </authorList>
    </citation>
    <scope>NUCLEOTIDE SEQUENCE</scope>
    <source>
        <strain evidence="1">CR-1</strain>
    </source>
</reference>
<protein>
    <submittedName>
        <fullName evidence="1">Uncharacterized protein</fullName>
    </submittedName>
</protein>
<proteinExistence type="predicted"/>